<sequence>MLYSNRKHQRPNICSQQGLAIIEFILALPVLLMLTVLVIDVSRAFIQYTEVNKALQNGARYAVVDTYGTLNFESIADETSIKNVVVYGSPIASTTPVIDHISVDDIVITQPTSTNKVVTLSATYNYVPIFSTLPFSSTSLQFSIGATTSMRTGP</sequence>
<proteinExistence type="predicted"/>
<evidence type="ECO:0000256" key="1">
    <source>
        <dbReference type="SAM" id="Phobius"/>
    </source>
</evidence>
<dbReference type="GeneID" id="45026882"/>
<keyword evidence="1" id="KW-1133">Transmembrane helix</keyword>
<keyword evidence="1" id="KW-0472">Membrane</keyword>
<protein>
    <submittedName>
        <fullName evidence="4">Pilus assembly protein</fullName>
    </submittedName>
</protein>
<name>A0AAX1XLT6_9VIBR</name>
<dbReference type="EMBL" id="PKPZ01000012">
    <property type="protein sequence ID" value="RPB38465.1"/>
    <property type="molecule type" value="Genomic_DNA"/>
</dbReference>
<dbReference type="Proteomes" id="UP000283878">
    <property type="component" value="Unassembled WGS sequence"/>
</dbReference>
<feature type="domain" description="TadE-like" evidence="2">
    <location>
        <begin position="18"/>
        <end position="60"/>
    </location>
</feature>
<feature type="transmembrane region" description="Helical" evidence="1">
    <location>
        <begin position="20"/>
        <end position="39"/>
    </location>
</feature>
<dbReference type="Proteomes" id="UP000237665">
    <property type="component" value="Chromosome 1"/>
</dbReference>
<evidence type="ECO:0000313" key="4">
    <source>
        <dbReference type="EMBL" id="RPB38465.1"/>
    </source>
</evidence>
<keyword evidence="1" id="KW-0812">Transmembrane</keyword>
<keyword evidence="5" id="KW-1185">Reference proteome</keyword>
<reference evidence="5" key="2">
    <citation type="submission" date="2017-12" db="EMBL/GenBank/DDBJ databases">
        <title>FDA dAtabase for Regulatory Grade micrObial Sequences (FDA-ARGOS): Supporting development and validation of Infectious Disease Dx tests.</title>
        <authorList>
            <person name="Hoffmann M."/>
            <person name="Allard M."/>
            <person name="Evans P."/>
            <person name="Brown E."/>
            <person name="Tallon L.J."/>
            <person name="Sadzewicz L."/>
            <person name="Sengamalay N."/>
            <person name="Ott S."/>
            <person name="Godinez A."/>
            <person name="Nagaraj S."/>
            <person name="Vavikolanu K."/>
            <person name="Aluvathingal J."/>
            <person name="Nadendla S."/>
            <person name="Hobson J."/>
            <person name="Sichtig H."/>
        </authorList>
    </citation>
    <scope>NUCLEOTIDE SEQUENCE [LARGE SCALE GENOMIC DNA]</scope>
    <source>
        <strain evidence="5">LMG 3418</strain>
    </source>
</reference>
<reference evidence="4" key="3">
    <citation type="submission" date="2017-12" db="EMBL/GenBank/DDBJ databases">
        <authorList>
            <person name="Pipes S.E."/>
            <person name="Lovell C.R."/>
        </authorList>
    </citation>
    <scope>NUCLEOTIDE SEQUENCE</scope>
    <source>
        <strain evidence="4">JBS-8-11-1</strain>
    </source>
</reference>
<reference evidence="4 6" key="4">
    <citation type="journal article" date="2018" name="AMB Express">
        <title>Occurrence and significance of pathogenicity and fitness islands in environmental vibrios.</title>
        <authorList>
            <person name="Klein S."/>
            <person name="Pipes S."/>
            <person name="Lovell C.R."/>
        </authorList>
    </citation>
    <scope>NUCLEOTIDE SEQUENCE [LARGE SCALE GENOMIC DNA]</scope>
    <source>
        <strain evidence="4 6">JBS-8-11-1</strain>
    </source>
</reference>
<dbReference type="EMBL" id="CP014134">
    <property type="protein sequence ID" value="AVH28081.1"/>
    <property type="molecule type" value="Genomic_DNA"/>
</dbReference>
<dbReference type="AlphaFoldDB" id="A0AAX1XLT6"/>
<evidence type="ECO:0000259" key="2">
    <source>
        <dbReference type="Pfam" id="PF07811"/>
    </source>
</evidence>
<reference evidence="3" key="1">
    <citation type="submission" date="2017-12" db="EMBL/GenBank/DDBJ databases">
        <title>FDA dAtabase for Regulatory Grade micrObial Sequences (FDA-ARGOS): Supporting development and validation of Infectious Disease Dx tests.</title>
        <authorList>
            <person name="Hoffmann M."/>
            <person name="Allard M."/>
            <person name="Evans P."/>
            <person name="Brown E."/>
            <person name="Tallon L."/>
            <person name="Sadzewicz L."/>
            <person name="Sengamalay N."/>
            <person name="Ott S."/>
            <person name="Godinez A."/>
            <person name="Nagaraj S."/>
            <person name="Vavikolanu K."/>
            <person name="Aluvathingal J."/>
            <person name="Nadendla S."/>
            <person name="Sichtig H."/>
        </authorList>
    </citation>
    <scope>NUCLEOTIDE SEQUENCE</scope>
    <source>
        <strain evidence="3">LMG 3418</strain>
    </source>
</reference>
<gene>
    <name evidence="3" type="ORF">AL468_13460</name>
    <name evidence="4" type="ORF">CYQ91_13275</name>
</gene>
<accession>A0AAX1XLT6</accession>
<dbReference type="Pfam" id="PF07811">
    <property type="entry name" value="TadE"/>
    <property type="match status" value="1"/>
</dbReference>
<dbReference type="InterPro" id="IPR012495">
    <property type="entry name" value="TadE-like_dom"/>
</dbReference>
<evidence type="ECO:0000313" key="6">
    <source>
        <dbReference type="Proteomes" id="UP000283878"/>
    </source>
</evidence>
<evidence type="ECO:0000313" key="5">
    <source>
        <dbReference type="Proteomes" id="UP000237665"/>
    </source>
</evidence>
<evidence type="ECO:0000313" key="3">
    <source>
        <dbReference type="EMBL" id="AVH28081.1"/>
    </source>
</evidence>
<dbReference type="RefSeq" id="WP_012841464.1">
    <property type="nucleotide sequence ID" value="NZ_CAJDZM010000001.1"/>
</dbReference>
<organism evidence="4 6">
    <name type="scientific">Vibrio diabolicus</name>
    <dbReference type="NCBI Taxonomy" id="50719"/>
    <lineage>
        <taxon>Bacteria</taxon>
        <taxon>Pseudomonadati</taxon>
        <taxon>Pseudomonadota</taxon>
        <taxon>Gammaproteobacteria</taxon>
        <taxon>Vibrionales</taxon>
        <taxon>Vibrionaceae</taxon>
        <taxon>Vibrio</taxon>
        <taxon>Vibrio diabolicus subgroup</taxon>
    </lineage>
</organism>